<proteinExistence type="inferred from homology"/>
<reference evidence="7" key="1">
    <citation type="journal article" date="2019" name="Int. J. Syst. Evol. Microbiol.">
        <title>The Global Catalogue of Microorganisms (GCM) 10K type strain sequencing project: providing services to taxonomists for standard genome sequencing and annotation.</title>
        <authorList>
            <consortium name="The Broad Institute Genomics Platform"/>
            <consortium name="The Broad Institute Genome Sequencing Center for Infectious Disease"/>
            <person name="Wu L."/>
            <person name="Ma J."/>
        </authorList>
    </citation>
    <scope>NUCLEOTIDE SEQUENCE [LARGE SCALE GENOMIC DNA]</scope>
    <source>
        <strain evidence="7">JCM 17810</strain>
    </source>
</reference>
<dbReference type="InterPro" id="IPR017850">
    <property type="entry name" value="Alkaline_phosphatase_core_sf"/>
</dbReference>
<evidence type="ECO:0000256" key="3">
    <source>
        <dbReference type="ARBA" id="ARBA00022801"/>
    </source>
</evidence>
<dbReference type="PROSITE" id="PS00523">
    <property type="entry name" value="SULFATASE_1"/>
    <property type="match status" value="1"/>
</dbReference>
<evidence type="ECO:0000256" key="1">
    <source>
        <dbReference type="ARBA" id="ARBA00008779"/>
    </source>
</evidence>
<keyword evidence="7" id="KW-1185">Reference proteome</keyword>
<name>A0ABP8LQU4_9MICO</name>
<dbReference type="EMBL" id="BAABGN010000015">
    <property type="protein sequence ID" value="GAA4433487.1"/>
    <property type="molecule type" value="Genomic_DNA"/>
</dbReference>
<evidence type="ECO:0000313" key="7">
    <source>
        <dbReference type="Proteomes" id="UP001500622"/>
    </source>
</evidence>
<evidence type="ECO:0000259" key="5">
    <source>
        <dbReference type="Pfam" id="PF00884"/>
    </source>
</evidence>
<dbReference type="SUPFAM" id="SSF53649">
    <property type="entry name" value="Alkaline phosphatase-like"/>
    <property type="match status" value="1"/>
</dbReference>
<dbReference type="PANTHER" id="PTHR42693:SF53">
    <property type="entry name" value="ENDO-4-O-SULFATASE"/>
    <property type="match status" value="1"/>
</dbReference>
<dbReference type="InterPro" id="IPR050738">
    <property type="entry name" value="Sulfatase"/>
</dbReference>
<dbReference type="Pfam" id="PF00884">
    <property type="entry name" value="Sulfatase"/>
    <property type="match status" value="1"/>
</dbReference>
<accession>A0ABP8LQU4</accession>
<evidence type="ECO:0000256" key="4">
    <source>
        <dbReference type="ARBA" id="ARBA00022837"/>
    </source>
</evidence>
<sequence length="60" mass="6683">MYSTSPICTPSRAGLLTGRYAQRVGPRWVVFPEDPEGICEWEKHFGDVLSDAGYRCGVYG</sequence>
<evidence type="ECO:0000313" key="6">
    <source>
        <dbReference type="EMBL" id="GAA4433487.1"/>
    </source>
</evidence>
<keyword evidence="3" id="KW-0378">Hydrolase</keyword>
<organism evidence="6 7">
    <name type="scientific">Georgenia halophila</name>
    <dbReference type="NCBI Taxonomy" id="620889"/>
    <lineage>
        <taxon>Bacteria</taxon>
        <taxon>Bacillati</taxon>
        <taxon>Actinomycetota</taxon>
        <taxon>Actinomycetes</taxon>
        <taxon>Micrococcales</taxon>
        <taxon>Bogoriellaceae</taxon>
        <taxon>Georgenia</taxon>
    </lineage>
</organism>
<dbReference type="PANTHER" id="PTHR42693">
    <property type="entry name" value="ARYLSULFATASE FAMILY MEMBER"/>
    <property type="match status" value="1"/>
</dbReference>
<comment type="similarity">
    <text evidence="1">Belongs to the sulfatase family.</text>
</comment>
<dbReference type="Gene3D" id="3.40.720.10">
    <property type="entry name" value="Alkaline Phosphatase, subunit A"/>
    <property type="match status" value="1"/>
</dbReference>
<dbReference type="InterPro" id="IPR024607">
    <property type="entry name" value="Sulfatase_CS"/>
</dbReference>
<protein>
    <recommendedName>
        <fullName evidence="5">Sulfatase N-terminal domain-containing protein</fullName>
    </recommendedName>
</protein>
<feature type="domain" description="Sulfatase N-terminal" evidence="5">
    <location>
        <begin position="1"/>
        <end position="60"/>
    </location>
</feature>
<keyword evidence="4" id="KW-0106">Calcium</keyword>
<gene>
    <name evidence="6" type="ORF">GCM10023169_40390</name>
</gene>
<dbReference type="InterPro" id="IPR000917">
    <property type="entry name" value="Sulfatase_N"/>
</dbReference>
<dbReference type="Proteomes" id="UP001500622">
    <property type="component" value="Unassembled WGS sequence"/>
</dbReference>
<evidence type="ECO:0000256" key="2">
    <source>
        <dbReference type="ARBA" id="ARBA00022723"/>
    </source>
</evidence>
<comment type="caution">
    <text evidence="6">The sequence shown here is derived from an EMBL/GenBank/DDBJ whole genome shotgun (WGS) entry which is preliminary data.</text>
</comment>
<keyword evidence="2" id="KW-0479">Metal-binding</keyword>